<sequence length="340" mass="39788">MFRKLVKISIILVYLVIVAGAVVRMTGSGMGCPDWPKCFGYYIPPTERAQLEWHPEQEFHKGQVIIVDETLQVAKEDFTSTAKFNKNHWKLYTKHDYAKFNPTHTWVEYINRLVGALSGLAVFIMAIASFWRWKKDKKITLFSWASVFLMGFQAWLGATVVYSVLAPVRITLHMVVALLIVALLLYILHLASEKSTSKKYNRFFSKLLVFSIFLTLIQVVLGTEVRQFIDERVKEIGYQKELWLNSPSIQFYIHRSFSILVFLVNVFLWYKNRQKELNFNLMNWILFFIILEIFTGIWMAYFDFPFASQSLHLVLASILFGFQFYIVLQARKAKIQLKKS</sequence>
<accession>A0ABU1K759</accession>
<evidence type="ECO:0000256" key="3">
    <source>
        <dbReference type="ARBA" id="ARBA00022692"/>
    </source>
</evidence>
<evidence type="ECO:0000256" key="4">
    <source>
        <dbReference type="ARBA" id="ARBA00022723"/>
    </source>
</evidence>
<keyword evidence="8" id="KW-0350">Heme biosynthesis</keyword>
<keyword evidence="10" id="KW-1015">Disulfide bond</keyword>
<feature type="transmembrane region" description="Helical" evidence="12">
    <location>
        <begin position="307"/>
        <end position="328"/>
    </location>
</feature>
<gene>
    <name evidence="13" type="ORF">GGR31_002103</name>
</gene>
<feature type="transmembrane region" description="Helical" evidence="12">
    <location>
        <begin position="203"/>
        <end position="221"/>
    </location>
</feature>
<evidence type="ECO:0000256" key="5">
    <source>
        <dbReference type="ARBA" id="ARBA00022989"/>
    </source>
</evidence>
<dbReference type="PANTHER" id="PTHR35457:SF1">
    <property type="entry name" value="HEME A SYNTHASE"/>
    <property type="match status" value="1"/>
</dbReference>
<feature type="transmembrane region" description="Helical" evidence="12">
    <location>
        <begin position="282"/>
        <end position="301"/>
    </location>
</feature>
<feature type="transmembrane region" description="Helical" evidence="12">
    <location>
        <begin position="170"/>
        <end position="191"/>
    </location>
</feature>
<dbReference type="InterPro" id="IPR050450">
    <property type="entry name" value="COX15/CtaA_HemeA_synthase"/>
</dbReference>
<evidence type="ECO:0000256" key="2">
    <source>
        <dbReference type="ARBA" id="ARBA00022475"/>
    </source>
</evidence>
<comment type="caution">
    <text evidence="13">The sequence shown here is derived from an EMBL/GenBank/DDBJ whole genome shotgun (WGS) entry which is preliminary data.</text>
</comment>
<name>A0ABU1K759_9FLAO</name>
<proteinExistence type="predicted"/>
<protein>
    <submittedName>
        <fullName evidence="13">Cytochrome c oxidase assembly protein subunit 15</fullName>
    </submittedName>
</protein>
<keyword evidence="14" id="KW-1185">Reference proteome</keyword>
<keyword evidence="4" id="KW-0479">Metal-binding</keyword>
<feature type="transmembrane region" description="Helical" evidence="12">
    <location>
        <begin position="142"/>
        <end position="164"/>
    </location>
</feature>
<evidence type="ECO:0000256" key="7">
    <source>
        <dbReference type="ARBA" id="ARBA00023004"/>
    </source>
</evidence>
<organism evidence="13 14">
    <name type="scientific">Mesonia maritima</name>
    <dbReference type="NCBI Taxonomy" id="1793873"/>
    <lineage>
        <taxon>Bacteria</taxon>
        <taxon>Pseudomonadati</taxon>
        <taxon>Bacteroidota</taxon>
        <taxon>Flavobacteriia</taxon>
        <taxon>Flavobacteriales</taxon>
        <taxon>Flavobacteriaceae</taxon>
        <taxon>Mesonia</taxon>
    </lineage>
</organism>
<dbReference type="Proteomes" id="UP001257659">
    <property type="component" value="Unassembled WGS sequence"/>
</dbReference>
<keyword evidence="6" id="KW-0560">Oxidoreductase</keyword>
<comment type="pathway">
    <text evidence="11">Porphyrin-containing compound metabolism.</text>
</comment>
<keyword evidence="2" id="KW-1003">Cell membrane</keyword>
<evidence type="ECO:0000256" key="9">
    <source>
        <dbReference type="ARBA" id="ARBA00023136"/>
    </source>
</evidence>
<dbReference type="PANTHER" id="PTHR35457">
    <property type="entry name" value="HEME A SYNTHASE"/>
    <property type="match status" value="1"/>
</dbReference>
<evidence type="ECO:0000313" key="14">
    <source>
        <dbReference type="Proteomes" id="UP001257659"/>
    </source>
</evidence>
<keyword evidence="7" id="KW-0408">Iron</keyword>
<reference evidence="13 14" key="1">
    <citation type="submission" date="2023-07" db="EMBL/GenBank/DDBJ databases">
        <title>Genomic Encyclopedia of Type Strains, Phase IV (KMG-IV): sequencing the most valuable type-strain genomes for metagenomic binning, comparative biology and taxonomic classification.</title>
        <authorList>
            <person name="Goeker M."/>
        </authorList>
    </citation>
    <scope>NUCLEOTIDE SEQUENCE [LARGE SCALE GENOMIC DNA]</scope>
    <source>
        <strain evidence="13 14">DSM 102814</strain>
    </source>
</reference>
<evidence type="ECO:0000256" key="10">
    <source>
        <dbReference type="ARBA" id="ARBA00023157"/>
    </source>
</evidence>
<dbReference type="RefSeq" id="WP_309728835.1">
    <property type="nucleotide sequence ID" value="NZ_JAVDQA010000006.1"/>
</dbReference>
<feature type="transmembrane region" description="Helical" evidence="12">
    <location>
        <begin position="252"/>
        <end position="270"/>
    </location>
</feature>
<dbReference type="Pfam" id="PF02628">
    <property type="entry name" value="COX15-CtaA"/>
    <property type="match status" value="1"/>
</dbReference>
<dbReference type="EMBL" id="JAVDQA010000006">
    <property type="protein sequence ID" value="MDR6301434.1"/>
    <property type="molecule type" value="Genomic_DNA"/>
</dbReference>
<evidence type="ECO:0000256" key="12">
    <source>
        <dbReference type="SAM" id="Phobius"/>
    </source>
</evidence>
<keyword evidence="9 12" id="KW-0472">Membrane</keyword>
<evidence type="ECO:0000256" key="6">
    <source>
        <dbReference type="ARBA" id="ARBA00023002"/>
    </source>
</evidence>
<keyword evidence="5 12" id="KW-1133">Transmembrane helix</keyword>
<feature type="transmembrane region" description="Helical" evidence="12">
    <location>
        <begin position="5"/>
        <end position="23"/>
    </location>
</feature>
<evidence type="ECO:0000256" key="1">
    <source>
        <dbReference type="ARBA" id="ARBA00004141"/>
    </source>
</evidence>
<comment type="subcellular location">
    <subcellularLocation>
        <location evidence="1">Membrane</location>
        <topology evidence="1">Multi-pass membrane protein</topology>
    </subcellularLocation>
</comment>
<keyword evidence="3 12" id="KW-0812">Transmembrane</keyword>
<evidence type="ECO:0000256" key="8">
    <source>
        <dbReference type="ARBA" id="ARBA00023133"/>
    </source>
</evidence>
<evidence type="ECO:0000313" key="13">
    <source>
        <dbReference type="EMBL" id="MDR6301434.1"/>
    </source>
</evidence>
<evidence type="ECO:0000256" key="11">
    <source>
        <dbReference type="ARBA" id="ARBA00023444"/>
    </source>
</evidence>
<dbReference type="InterPro" id="IPR003780">
    <property type="entry name" value="COX15/CtaA_fam"/>
</dbReference>
<feature type="transmembrane region" description="Helical" evidence="12">
    <location>
        <begin position="109"/>
        <end position="130"/>
    </location>
</feature>